<accession>A0A5S4YK93</accession>
<reference evidence="2 3" key="1">
    <citation type="submission" date="2019-08" db="EMBL/GenBank/DDBJ databases">
        <title>Bradyrhizobium hipponensis sp. nov., a rhizobium isolated from a Lupinus angustifolius root nodule in Tunisia.</title>
        <authorList>
            <person name="Off K."/>
            <person name="Rejili M."/>
            <person name="Mars M."/>
            <person name="Brachmann A."/>
            <person name="Marin M."/>
        </authorList>
    </citation>
    <scope>NUCLEOTIDE SEQUENCE [LARGE SCALE GENOMIC DNA]</scope>
    <source>
        <strain evidence="3">aSej3</strain>
    </source>
</reference>
<sequence length="60" mass="7304">MSKGLPPLTRRQHSTKQRPHPHRPKPPERRDKPQVSVNRRLAEQTRNILRKHYMSKYRVQ</sequence>
<evidence type="ECO:0000313" key="2">
    <source>
        <dbReference type="EMBL" id="TYO64463.1"/>
    </source>
</evidence>
<protein>
    <submittedName>
        <fullName evidence="2">Uncharacterized protein</fullName>
    </submittedName>
</protein>
<keyword evidence="3" id="KW-1185">Reference proteome</keyword>
<evidence type="ECO:0000256" key="1">
    <source>
        <dbReference type="SAM" id="MobiDB-lite"/>
    </source>
</evidence>
<comment type="caution">
    <text evidence="2">The sequence shown here is derived from an EMBL/GenBank/DDBJ whole genome shotgun (WGS) entry which is preliminary data.</text>
</comment>
<dbReference type="Proteomes" id="UP000324797">
    <property type="component" value="Unassembled WGS sequence"/>
</dbReference>
<dbReference type="AlphaFoldDB" id="A0A5S4YK93"/>
<feature type="compositionally biased region" description="Basic residues" evidence="1">
    <location>
        <begin position="48"/>
        <end position="60"/>
    </location>
</feature>
<evidence type="ECO:0000313" key="3">
    <source>
        <dbReference type="Proteomes" id="UP000324797"/>
    </source>
</evidence>
<proteinExistence type="predicted"/>
<dbReference type="EMBL" id="VSTH01000075">
    <property type="protein sequence ID" value="TYO64463.1"/>
    <property type="molecule type" value="Genomic_DNA"/>
</dbReference>
<organism evidence="2 3">
    <name type="scientific">Bradyrhizobium hipponense</name>
    <dbReference type="NCBI Taxonomy" id="2605638"/>
    <lineage>
        <taxon>Bacteria</taxon>
        <taxon>Pseudomonadati</taxon>
        <taxon>Pseudomonadota</taxon>
        <taxon>Alphaproteobacteria</taxon>
        <taxon>Hyphomicrobiales</taxon>
        <taxon>Nitrobacteraceae</taxon>
        <taxon>Bradyrhizobium</taxon>
    </lineage>
</organism>
<dbReference type="RefSeq" id="WP_148741440.1">
    <property type="nucleotide sequence ID" value="NZ_VSTH01000075.1"/>
</dbReference>
<name>A0A5S4YK93_9BRAD</name>
<feature type="region of interest" description="Disordered" evidence="1">
    <location>
        <begin position="1"/>
        <end position="60"/>
    </location>
</feature>
<feature type="compositionally biased region" description="Basic residues" evidence="1">
    <location>
        <begin position="10"/>
        <end position="24"/>
    </location>
</feature>
<gene>
    <name evidence="2" type="ORF">FXV83_21800</name>
</gene>